<dbReference type="InterPro" id="IPR036196">
    <property type="entry name" value="Ptyr_pPase_sf"/>
</dbReference>
<feature type="active site" description="Proton donor" evidence="5">
    <location>
        <position position="125"/>
    </location>
</feature>
<keyword evidence="3" id="KW-0378">Hydrolase</keyword>
<feature type="region of interest" description="Disordered" evidence="6">
    <location>
        <begin position="39"/>
        <end position="64"/>
    </location>
</feature>
<feature type="active site" description="Nucleophile" evidence="5">
    <location>
        <position position="10"/>
    </location>
</feature>
<sequence>MSTPSILFVCLGNICRSPMAEGAMRDAARRAGVQIRTDSAGTGSWHIGAPPDRRAQSTAAKHGTDISDLRGRQIDAQDFYDFDHIIAMDAENMADLRSIAPRNATARLSLILDHVPGQEGRSVADPYHGGLAEFAAAWQQVAAGAAGLLGKLGEPKHKSSDEP</sequence>
<evidence type="ECO:0000259" key="7">
    <source>
        <dbReference type="SMART" id="SM00226"/>
    </source>
</evidence>
<dbReference type="InterPro" id="IPR050438">
    <property type="entry name" value="LMW_PTPase"/>
</dbReference>
<evidence type="ECO:0000256" key="4">
    <source>
        <dbReference type="ARBA" id="ARBA00022912"/>
    </source>
</evidence>
<dbReference type="PANTHER" id="PTHR11717">
    <property type="entry name" value="LOW MOLECULAR WEIGHT PROTEIN TYROSINE PHOSPHATASE"/>
    <property type="match status" value="1"/>
</dbReference>
<dbReference type="PANTHER" id="PTHR11717:SF7">
    <property type="entry name" value="LOW MOLECULAR WEIGHT PHOSPHOTYROSINE PROTEIN PHOSPHATASE"/>
    <property type="match status" value="1"/>
</dbReference>
<evidence type="ECO:0000256" key="6">
    <source>
        <dbReference type="SAM" id="MobiDB-lite"/>
    </source>
</evidence>
<evidence type="ECO:0000256" key="3">
    <source>
        <dbReference type="ARBA" id="ARBA00022801"/>
    </source>
</evidence>
<dbReference type="EC" id="3.1.3.48" evidence="2"/>
<keyword evidence="9" id="KW-1185">Reference proteome</keyword>
<dbReference type="InterPro" id="IPR023485">
    <property type="entry name" value="Ptyr_pPase"/>
</dbReference>
<dbReference type="OrthoDB" id="9784339at2"/>
<dbReference type="SMART" id="SM00226">
    <property type="entry name" value="LMWPc"/>
    <property type="match status" value="1"/>
</dbReference>
<dbReference type="Gene3D" id="3.40.50.2300">
    <property type="match status" value="1"/>
</dbReference>
<gene>
    <name evidence="8" type="ORF">FQV27_01215</name>
</gene>
<evidence type="ECO:0000256" key="5">
    <source>
        <dbReference type="PIRSR" id="PIRSR617867-1"/>
    </source>
</evidence>
<evidence type="ECO:0000313" key="9">
    <source>
        <dbReference type="Proteomes" id="UP000321562"/>
    </source>
</evidence>
<comment type="caution">
    <text evidence="8">The sequence shown here is derived from an EMBL/GenBank/DDBJ whole genome shotgun (WGS) entry which is preliminary data.</text>
</comment>
<dbReference type="Proteomes" id="UP000321562">
    <property type="component" value="Unassembled WGS sequence"/>
</dbReference>
<evidence type="ECO:0000256" key="2">
    <source>
        <dbReference type="ARBA" id="ARBA00013064"/>
    </source>
</evidence>
<dbReference type="RefSeq" id="WP_147095956.1">
    <property type="nucleotide sequence ID" value="NZ_JBHUFH010000002.1"/>
</dbReference>
<dbReference type="Pfam" id="PF01451">
    <property type="entry name" value="LMWPc"/>
    <property type="match status" value="1"/>
</dbReference>
<evidence type="ECO:0000313" key="8">
    <source>
        <dbReference type="EMBL" id="TXB70522.1"/>
    </source>
</evidence>
<feature type="domain" description="Phosphotyrosine protein phosphatase I" evidence="7">
    <location>
        <begin position="4"/>
        <end position="151"/>
    </location>
</feature>
<dbReference type="AlphaFoldDB" id="A0A5C6S8U1"/>
<dbReference type="SUPFAM" id="SSF52788">
    <property type="entry name" value="Phosphotyrosine protein phosphatases I"/>
    <property type="match status" value="1"/>
</dbReference>
<evidence type="ECO:0000256" key="1">
    <source>
        <dbReference type="ARBA" id="ARBA00011063"/>
    </source>
</evidence>
<accession>A0A5C6S8U1</accession>
<keyword evidence="4" id="KW-0904">Protein phosphatase</keyword>
<dbReference type="PRINTS" id="PR00719">
    <property type="entry name" value="LMWPTPASE"/>
</dbReference>
<dbReference type="InterPro" id="IPR017867">
    <property type="entry name" value="Tyr_phospatase_low_mol_wt"/>
</dbReference>
<comment type="similarity">
    <text evidence="1">Belongs to the low molecular weight phosphotyrosine protein phosphatase family.</text>
</comment>
<feature type="active site" evidence="5">
    <location>
        <position position="16"/>
    </location>
</feature>
<reference evidence="8 9" key="1">
    <citation type="submission" date="2019-08" db="EMBL/GenBank/DDBJ databases">
        <authorList>
            <person name="Ye J."/>
        </authorList>
    </citation>
    <scope>NUCLEOTIDE SEQUENCE [LARGE SCALE GENOMIC DNA]</scope>
    <source>
        <strain evidence="8 9">TK008</strain>
    </source>
</reference>
<organism evidence="8 9">
    <name type="scientific">Paracoccus aurantiacus</name>
    <dbReference type="NCBI Taxonomy" id="2599412"/>
    <lineage>
        <taxon>Bacteria</taxon>
        <taxon>Pseudomonadati</taxon>
        <taxon>Pseudomonadota</taxon>
        <taxon>Alphaproteobacteria</taxon>
        <taxon>Rhodobacterales</taxon>
        <taxon>Paracoccaceae</taxon>
        <taxon>Paracoccus</taxon>
    </lineage>
</organism>
<dbReference type="EMBL" id="VOPL01000001">
    <property type="protein sequence ID" value="TXB70522.1"/>
    <property type="molecule type" value="Genomic_DNA"/>
</dbReference>
<protein>
    <recommendedName>
        <fullName evidence="2">protein-tyrosine-phosphatase</fullName>
        <ecNumber evidence="2">3.1.3.48</ecNumber>
    </recommendedName>
</protein>
<name>A0A5C6S8U1_9RHOB</name>
<proteinExistence type="inferred from homology"/>
<dbReference type="GO" id="GO:0004725">
    <property type="term" value="F:protein tyrosine phosphatase activity"/>
    <property type="evidence" value="ECO:0007669"/>
    <property type="project" value="UniProtKB-EC"/>
</dbReference>
<dbReference type="CDD" id="cd16343">
    <property type="entry name" value="LMWPTP"/>
    <property type="match status" value="1"/>
</dbReference>